<name>A0ABQ9XCD6_9EUKA</name>
<protein>
    <submittedName>
        <fullName evidence="3">Uncharacterized protein</fullName>
    </submittedName>
</protein>
<evidence type="ECO:0000256" key="1">
    <source>
        <dbReference type="SAM" id="MobiDB-lite"/>
    </source>
</evidence>
<sequence>MSYSRHNSSLLVFLSSITFTLFVPSQIGSELNQEIRDFQTESRQIVSNVLQSKVDNEKRIRQQVRHIISLAQNTEEQPSLASTKLTIPSEAVTLPSYSLPPLDPTLLPIQRASVLHEGRSDRSSWASSTESQSLSLGMEEREMVRG</sequence>
<evidence type="ECO:0000256" key="2">
    <source>
        <dbReference type="SAM" id="SignalP"/>
    </source>
</evidence>
<reference evidence="3 4" key="1">
    <citation type="journal article" date="2022" name="bioRxiv">
        <title>Genomics of Preaxostyla Flagellates Illuminates Evolutionary Transitions and the Path Towards Mitochondrial Loss.</title>
        <authorList>
            <person name="Novak L.V.F."/>
            <person name="Treitli S.C."/>
            <person name="Pyrih J."/>
            <person name="Halakuc P."/>
            <person name="Pipaliya S.V."/>
            <person name="Vacek V."/>
            <person name="Brzon O."/>
            <person name="Soukal P."/>
            <person name="Eme L."/>
            <person name="Dacks J.B."/>
            <person name="Karnkowska A."/>
            <person name="Elias M."/>
            <person name="Hampl V."/>
        </authorList>
    </citation>
    <scope>NUCLEOTIDE SEQUENCE [LARGE SCALE GENOMIC DNA]</scope>
    <source>
        <strain evidence="3">NAU3</strain>
        <tissue evidence="3">Gut</tissue>
    </source>
</reference>
<feature type="signal peptide" evidence="2">
    <location>
        <begin position="1"/>
        <end position="22"/>
    </location>
</feature>
<evidence type="ECO:0000313" key="3">
    <source>
        <dbReference type="EMBL" id="KAK2948519.1"/>
    </source>
</evidence>
<comment type="caution">
    <text evidence="3">The sequence shown here is derived from an EMBL/GenBank/DDBJ whole genome shotgun (WGS) entry which is preliminary data.</text>
</comment>
<gene>
    <name evidence="3" type="ORF">BLNAU_16588</name>
</gene>
<feature type="compositionally biased region" description="Polar residues" evidence="1">
    <location>
        <begin position="123"/>
        <end position="135"/>
    </location>
</feature>
<feature type="region of interest" description="Disordered" evidence="1">
    <location>
        <begin position="118"/>
        <end position="146"/>
    </location>
</feature>
<keyword evidence="4" id="KW-1185">Reference proteome</keyword>
<proteinExistence type="predicted"/>
<keyword evidence="2" id="KW-0732">Signal</keyword>
<evidence type="ECO:0000313" key="4">
    <source>
        <dbReference type="Proteomes" id="UP001281761"/>
    </source>
</evidence>
<dbReference type="Proteomes" id="UP001281761">
    <property type="component" value="Unassembled WGS sequence"/>
</dbReference>
<organism evidence="3 4">
    <name type="scientific">Blattamonas nauphoetae</name>
    <dbReference type="NCBI Taxonomy" id="2049346"/>
    <lineage>
        <taxon>Eukaryota</taxon>
        <taxon>Metamonada</taxon>
        <taxon>Preaxostyla</taxon>
        <taxon>Oxymonadida</taxon>
        <taxon>Blattamonas</taxon>
    </lineage>
</organism>
<accession>A0ABQ9XCD6</accession>
<feature type="chain" id="PRO_5045437565" evidence="2">
    <location>
        <begin position="23"/>
        <end position="146"/>
    </location>
</feature>
<dbReference type="EMBL" id="JARBJD010000175">
    <property type="protein sequence ID" value="KAK2948519.1"/>
    <property type="molecule type" value="Genomic_DNA"/>
</dbReference>